<protein>
    <submittedName>
        <fullName evidence="4">Diacylglycerol O-acyltransferase</fullName>
        <ecNumber evidence="4">2.3.1.20</ecNumber>
    </submittedName>
</protein>
<dbReference type="Pfam" id="PF06974">
    <property type="entry name" value="WS_DGAT_C"/>
    <property type="match status" value="1"/>
</dbReference>
<dbReference type="SUPFAM" id="SSF52777">
    <property type="entry name" value="CoA-dependent acyltransferases"/>
    <property type="match status" value="1"/>
</dbReference>
<accession>A0AAU7B0X1</accession>
<sequence>MTARKLGPLPVPAAAPQPQPSPDRASAAFQYDRTIVRWGQGTEMTAVEAALWHASDRATLRAASVVVEVLDITPDWRRLVHGHSWALGRVPRLRQRVVSDPLRIGPPAWADTRVDLEHHVRRVQLGSGGTLADALAVASAMHEETFDPTRPLWQATLVEGLPGGQSAYALKLHHAMADDQALVALFELLHSSVREPTAGSPQLPQGIHEPITPLRLSAQHALQAVAETPLAVSRAATGAARTGATLLRHPARSIVASLEVAQTVAESLVGGAGAGSPLLRARSSHRAFHAIDLPTERLRAAAGRGFADGMLAAAIDALGRYHAALGTPLDELPVAVPLQLRLDGSSDRFARARISAPTGRMSAAQRVAVLRERVAVAEQRTTVDLVKLAAPAISRTPTALVAQAMERSNRPLALQAFVVRGLNRDAYLAGGRVLRMFSFGPTTGCALSATLVTHQDQACIGFNYDTAAVTDPALMSRCLDETFAELLADTLLEPAA</sequence>
<dbReference type="EMBL" id="CP114014">
    <property type="protein sequence ID" value="XAY07631.1"/>
    <property type="molecule type" value="Genomic_DNA"/>
</dbReference>
<dbReference type="RefSeq" id="WP_354698821.1">
    <property type="nucleotide sequence ID" value="NZ_CP114014.1"/>
</dbReference>
<feature type="domain" description="O-acyltransferase WSD1-like N-terminal" evidence="2">
    <location>
        <begin position="75"/>
        <end position="302"/>
    </location>
</feature>
<reference evidence="4" key="1">
    <citation type="submission" date="2022-12" db="EMBL/GenBank/DDBJ databases">
        <title>Paraconexibacter alkalitolerans sp. nov. and Baekduia alba sp. nov., isolated from soil and emended description of the genera Paraconexibacter (Chun et al., 2020) and Baekduia (An et al., 2020).</title>
        <authorList>
            <person name="Vieira S."/>
            <person name="Huber K.J."/>
            <person name="Geppert A."/>
            <person name="Wolf J."/>
            <person name="Neumann-Schaal M."/>
            <person name="Muesken M."/>
            <person name="Overmann J."/>
        </authorList>
    </citation>
    <scope>NUCLEOTIDE SEQUENCE</scope>
    <source>
        <strain evidence="4">AEG42_29</strain>
    </source>
</reference>
<dbReference type="KEGG" id="parq:DSM112329_04519"/>
<feature type="compositionally biased region" description="Pro residues" evidence="1">
    <location>
        <begin position="9"/>
        <end position="21"/>
    </location>
</feature>
<evidence type="ECO:0000256" key="1">
    <source>
        <dbReference type="SAM" id="MobiDB-lite"/>
    </source>
</evidence>
<dbReference type="InterPro" id="IPR004255">
    <property type="entry name" value="O-acyltransferase_WSD1_N"/>
</dbReference>
<proteinExistence type="predicted"/>
<feature type="domain" description="O-acyltransferase WSD1 C-terminal" evidence="3">
    <location>
        <begin position="357"/>
        <end position="486"/>
    </location>
</feature>
<evidence type="ECO:0000259" key="2">
    <source>
        <dbReference type="Pfam" id="PF03007"/>
    </source>
</evidence>
<dbReference type="GO" id="GO:0045017">
    <property type="term" value="P:glycerolipid biosynthetic process"/>
    <property type="evidence" value="ECO:0007669"/>
    <property type="project" value="InterPro"/>
</dbReference>
<dbReference type="Pfam" id="PF03007">
    <property type="entry name" value="WS_DGAT_cat"/>
    <property type="match status" value="1"/>
</dbReference>
<name>A0AAU7B0X1_9ACTN</name>
<evidence type="ECO:0000259" key="3">
    <source>
        <dbReference type="Pfam" id="PF06974"/>
    </source>
</evidence>
<dbReference type="AlphaFoldDB" id="A0AAU7B0X1"/>
<organism evidence="4">
    <name type="scientific">Paraconexibacter sp. AEG42_29</name>
    <dbReference type="NCBI Taxonomy" id="2997339"/>
    <lineage>
        <taxon>Bacteria</taxon>
        <taxon>Bacillati</taxon>
        <taxon>Actinomycetota</taxon>
        <taxon>Thermoleophilia</taxon>
        <taxon>Solirubrobacterales</taxon>
        <taxon>Paraconexibacteraceae</taxon>
        <taxon>Paraconexibacter</taxon>
    </lineage>
</organism>
<gene>
    <name evidence="4" type="ORF">DSM112329_04519</name>
</gene>
<dbReference type="InterPro" id="IPR009721">
    <property type="entry name" value="O-acyltransferase_WSD1_C"/>
</dbReference>
<dbReference type="GO" id="GO:0004144">
    <property type="term" value="F:diacylglycerol O-acyltransferase activity"/>
    <property type="evidence" value="ECO:0007669"/>
    <property type="project" value="UniProtKB-EC"/>
</dbReference>
<evidence type="ECO:0000313" key="4">
    <source>
        <dbReference type="EMBL" id="XAY07631.1"/>
    </source>
</evidence>
<dbReference type="EC" id="2.3.1.20" evidence="4"/>
<keyword evidence="4" id="KW-0808">Transferase</keyword>
<keyword evidence="4" id="KW-0012">Acyltransferase</keyword>
<feature type="region of interest" description="Disordered" evidence="1">
    <location>
        <begin position="1"/>
        <end position="25"/>
    </location>
</feature>